<comment type="caution">
    <text evidence="1">The sequence shown here is derived from an EMBL/GenBank/DDBJ whole genome shotgun (WGS) entry which is preliminary data.</text>
</comment>
<evidence type="ECO:0000313" key="2">
    <source>
        <dbReference type="Proteomes" id="UP000241426"/>
    </source>
</evidence>
<protein>
    <submittedName>
        <fullName evidence="1">Uncharacterized protein</fullName>
    </submittedName>
</protein>
<name>A0A2T3KLX8_9GAMM</name>
<organism evidence="1 2">
    <name type="scientific">Photobacterium kishitanii</name>
    <dbReference type="NCBI Taxonomy" id="318456"/>
    <lineage>
        <taxon>Bacteria</taxon>
        <taxon>Pseudomonadati</taxon>
        <taxon>Pseudomonadota</taxon>
        <taxon>Gammaproteobacteria</taxon>
        <taxon>Vibrionales</taxon>
        <taxon>Vibrionaceae</taxon>
        <taxon>Photobacterium</taxon>
    </lineage>
</organism>
<gene>
    <name evidence="1" type="ORF">C9J27_05975</name>
</gene>
<evidence type="ECO:0000313" key="1">
    <source>
        <dbReference type="EMBL" id="PSV00686.1"/>
    </source>
</evidence>
<dbReference type="RefSeq" id="WP_107289316.1">
    <property type="nucleotide sequence ID" value="NZ_PYNF01000003.1"/>
</dbReference>
<dbReference type="Proteomes" id="UP000241426">
    <property type="component" value="Unassembled WGS sequence"/>
</dbReference>
<dbReference type="EMBL" id="PYNF01000003">
    <property type="protein sequence ID" value="PSV00686.1"/>
    <property type="molecule type" value="Genomic_DNA"/>
</dbReference>
<proteinExistence type="predicted"/>
<reference evidence="1 2" key="1">
    <citation type="submission" date="2018-01" db="EMBL/GenBank/DDBJ databases">
        <title>Whole genome sequencing of Histamine producing bacteria.</title>
        <authorList>
            <person name="Butler K."/>
        </authorList>
    </citation>
    <scope>NUCLEOTIDE SEQUENCE [LARGE SCALE GENOMIC DNA]</scope>
    <source>
        <strain evidence="1 2">FS-7.2</strain>
    </source>
</reference>
<dbReference type="AlphaFoldDB" id="A0A2T3KLX8"/>
<sequence>MPSVTISSPVSSTKFEHVQSIQLKLNDSALNITADISISKVTITKKAAAIPLVEKTHNNLIHYETRITFIDKAESKKLEAVFQTECNNYKHLINSISDTHAITAFLTAGKATHSSPKAESNEFLSKFWHPLVFKENNEKSSNFL</sequence>
<accession>A0A2T3KLX8</accession>